<proteinExistence type="predicted"/>
<dbReference type="PANTHER" id="PTHR43576">
    <property type="entry name" value="ALPHA-L-ARABINOFURANOSIDASE C-RELATED"/>
    <property type="match status" value="1"/>
</dbReference>
<organism evidence="7 8">
    <name type="scientific">Amycolatopsis melonis</name>
    <dbReference type="NCBI Taxonomy" id="3156488"/>
    <lineage>
        <taxon>Bacteria</taxon>
        <taxon>Bacillati</taxon>
        <taxon>Actinomycetota</taxon>
        <taxon>Actinomycetes</taxon>
        <taxon>Pseudonocardiales</taxon>
        <taxon>Pseudonocardiaceae</taxon>
        <taxon>Amycolatopsis</taxon>
    </lineage>
</organism>
<keyword evidence="8" id="KW-1185">Reference proteome</keyword>
<accession>A0ABV0LSJ6</accession>
<keyword evidence="4" id="KW-0732">Signal</keyword>
<evidence type="ECO:0000259" key="5">
    <source>
        <dbReference type="PROSITE" id="PS50853"/>
    </source>
</evidence>
<evidence type="ECO:0000313" key="8">
    <source>
        <dbReference type="Proteomes" id="UP001440984"/>
    </source>
</evidence>
<dbReference type="InterPro" id="IPR003961">
    <property type="entry name" value="FN3_dom"/>
</dbReference>
<dbReference type="Gene3D" id="2.60.40.1180">
    <property type="entry name" value="Golgi alpha-mannosidase II"/>
    <property type="match status" value="1"/>
</dbReference>
<dbReference type="SMART" id="SM00637">
    <property type="entry name" value="CBD_II"/>
    <property type="match status" value="1"/>
</dbReference>
<keyword evidence="2" id="KW-0326">Glycosidase</keyword>
<evidence type="ECO:0000256" key="2">
    <source>
        <dbReference type="ARBA" id="ARBA00023295"/>
    </source>
</evidence>
<evidence type="ECO:0000256" key="3">
    <source>
        <dbReference type="ARBA" id="ARBA00023326"/>
    </source>
</evidence>
<dbReference type="Pfam" id="PF00553">
    <property type="entry name" value="CBM_2"/>
    <property type="match status" value="1"/>
</dbReference>
<sequence length="674" mass="69686">MTARRLRRAAWLVAAVLAAALPAAGTAAADTPAATVTVNVRAGLATMPDTGVGANHAVWDSQLGTDTVADLLGGAGVRTLRYPGGSYGDIYHWKDNTAPGGYVAPNTDFDTFMGGVRRAGAQPIIIANYGTGTPQEAADWVRYANVTKGYGVRYWEIGNELYGNGHYGANWEADNHADKSPTAYANGVVAYADAMKAVDPSVRIGAVLTTPANWPDGIVGSGDSATWNQTVLSIAGPHIDFVILHWYPTGSTAAEALATTEPVSDMLFQARQQITRYAGADSGRIGIALTEMNTPVGLNTQPGALFAADAYSAMLENGVFTVDWWDVHNGGTKLSTVAGYPDYGDAGLLSSATCLEGGACEPALNTPFAPYYGIKMFSAFARPGDQFVRAGSTDPLIAAHAARRPNGDVAVLLVNKDPDQARAVTLDYAGYTPAATAQVSTFTNGATSFTTSSGPAGSQTLPPYSLTTLVLHPAPPVTAAPAAPGQPAATATDRTATISWPAAAPGGHPIAKYEVYRQAGAVSEQWGESTGTSLEVGNLVPGSRYTVNVLARDTAGNVSWSSPPLTFTTGVPATSTCTVRMTDVNDWASGFVGSVHVTATGVVGDWTLTFTWPTARQRVTSGWNGTWTQTGSTVTVTSSASLAAGADPGFVADYGGPNILPTAFTLNGVLCAAG</sequence>
<dbReference type="SUPFAM" id="SSF49265">
    <property type="entry name" value="Fibronectin type III"/>
    <property type="match status" value="1"/>
</dbReference>
<dbReference type="Proteomes" id="UP001440984">
    <property type="component" value="Unassembled WGS sequence"/>
</dbReference>
<dbReference type="InterPro" id="IPR036116">
    <property type="entry name" value="FN3_sf"/>
</dbReference>
<dbReference type="PROSITE" id="PS51173">
    <property type="entry name" value="CBM2"/>
    <property type="match status" value="1"/>
</dbReference>
<dbReference type="InterPro" id="IPR008965">
    <property type="entry name" value="CBM2/CBM3_carb-bd_dom_sf"/>
</dbReference>
<dbReference type="SUPFAM" id="SSF49384">
    <property type="entry name" value="Carbohydrate-binding domain"/>
    <property type="match status" value="1"/>
</dbReference>
<dbReference type="InterPro" id="IPR012291">
    <property type="entry name" value="CBM2_carb-bd_dom_sf"/>
</dbReference>
<dbReference type="SUPFAM" id="SSF51445">
    <property type="entry name" value="(Trans)glycosidases"/>
    <property type="match status" value="1"/>
</dbReference>
<feature type="domain" description="Fibronectin type-III" evidence="5">
    <location>
        <begin position="480"/>
        <end position="572"/>
    </location>
</feature>
<dbReference type="InterPro" id="IPR013780">
    <property type="entry name" value="Glyco_hydro_b"/>
</dbReference>
<evidence type="ECO:0000313" key="7">
    <source>
        <dbReference type="EMBL" id="MEQ0565276.1"/>
    </source>
</evidence>
<feature type="domain" description="CBM2" evidence="6">
    <location>
        <begin position="570"/>
        <end position="674"/>
    </location>
</feature>
<dbReference type="RefSeq" id="WP_348956363.1">
    <property type="nucleotide sequence ID" value="NZ_JBDZYD010000019.1"/>
</dbReference>
<keyword evidence="2" id="KW-0378">Hydrolase</keyword>
<dbReference type="Gene3D" id="3.20.20.80">
    <property type="entry name" value="Glycosidases"/>
    <property type="match status" value="1"/>
</dbReference>
<feature type="chain" id="PRO_5046120956" evidence="4">
    <location>
        <begin position="30"/>
        <end position="674"/>
    </location>
</feature>
<evidence type="ECO:0000256" key="4">
    <source>
        <dbReference type="SAM" id="SignalP"/>
    </source>
</evidence>
<name>A0ABV0LSJ6_9PSEU</name>
<dbReference type="Pfam" id="PF00041">
    <property type="entry name" value="fn3"/>
    <property type="match status" value="1"/>
</dbReference>
<keyword evidence="1" id="KW-0119">Carbohydrate metabolism</keyword>
<dbReference type="PANTHER" id="PTHR43576:SF2">
    <property type="entry name" value="INTRACELLULAR EXO-ALPHA-L-ARABINOFURANOSIDASE 2"/>
    <property type="match status" value="1"/>
</dbReference>
<keyword evidence="3" id="KW-0624">Polysaccharide degradation</keyword>
<dbReference type="InterPro" id="IPR013783">
    <property type="entry name" value="Ig-like_fold"/>
</dbReference>
<dbReference type="CDD" id="cd00063">
    <property type="entry name" value="FN3"/>
    <property type="match status" value="1"/>
</dbReference>
<dbReference type="Gene3D" id="2.60.40.290">
    <property type="match status" value="1"/>
</dbReference>
<dbReference type="EMBL" id="JBDZYD010000019">
    <property type="protein sequence ID" value="MEQ0565276.1"/>
    <property type="molecule type" value="Genomic_DNA"/>
</dbReference>
<dbReference type="PROSITE" id="PS50853">
    <property type="entry name" value="FN3"/>
    <property type="match status" value="1"/>
</dbReference>
<evidence type="ECO:0000259" key="6">
    <source>
        <dbReference type="PROSITE" id="PS51173"/>
    </source>
</evidence>
<dbReference type="InterPro" id="IPR001919">
    <property type="entry name" value="CBD2"/>
</dbReference>
<gene>
    <name evidence="7" type="ORF">ABJI51_39890</name>
</gene>
<dbReference type="InterPro" id="IPR017853">
    <property type="entry name" value="GH"/>
</dbReference>
<comment type="caution">
    <text evidence="7">The sequence shown here is derived from an EMBL/GenBank/DDBJ whole genome shotgun (WGS) entry which is preliminary data.</text>
</comment>
<dbReference type="SMART" id="SM00060">
    <property type="entry name" value="FN3"/>
    <property type="match status" value="1"/>
</dbReference>
<protein>
    <submittedName>
        <fullName evidence="7">Cellulose binding domain-containing protein</fullName>
    </submittedName>
</protein>
<evidence type="ECO:0000256" key="1">
    <source>
        <dbReference type="ARBA" id="ARBA00023277"/>
    </source>
</evidence>
<feature type="signal peptide" evidence="4">
    <location>
        <begin position="1"/>
        <end position="29"/>
    </location>
</feature>
<reference evidence="7 8" key="1">
    <citation type="submission" date="2024-05" db="EMBL/GenBank/DDBJ databases">
        <authorList>
            <person name="Zhao H."/>
            <person name="Xu Y."/>
            <person name="Lin S."/>
            <person name="Spain J.C."/>
            <person name="Zhou N.-Y."/>
        </authorList>
    </citation>
    <scope>NUCLEOTIDE SEQUENCE [LARGE SCALE GENOMIC DNA]</scope>
    <source>
        <strain evidence="7 8">NEAU-NG30</strain>
    </source>
</reference>
<dbReference type="Gene3D" id="2.60.40.10">
    <property type="entry name" value="Immunoglobulins"/>
    <property type="match status" value="1"/>
</dbReference>